<name>A0A8C6X1M6_NAJNA</name>
<dbReference type="GO" id="GO:0007165">
    <property type="term" value="P:signal transduction"/>
    <property type="evidence" value="ECO:0007669"/>
    <property type="project" value="TreeGrafter"/>
</dbReference>
<accession>A0A8C6X1M6</accession>
<feature type="compositionally biased region" description="Low complexity" evidence="5">
    <location>
        <begin position="97"/>
        <end position="117"/>
    </location>
</feature>
<keyword evidence="4 6" id="KW-0472">Membrane</keyword>
<keyword evidence="2 6" id="KW-0812">Transmembrane</keyword>
<dbReference type="InterPro" id="IPR008075">
    <property type="entry name" value="LIMR"/>
</dbReference>
<evidence type="ECO:0000256" key="6">
    <source>
        <dbReference type="SAM" id="Phobius"/>
    </source>
</evidence>
<proteinExistence type="predicted"/>
<feature type="transmembrane region" description="Helical" evidence="6">
    <location>
        <begin position="20"/>
        <end position="41"/>
    </location>
</feature>
<dbReference type="GeneTree" id="ENSGT00390000007809"/>
<organism evidence="7 8">
    <name type="scientific">Naja naja</name>
    <name type="common">Indian cobra</name>
    <dbReference type="NCBI Taxonomy" id="35670"/>
    <lineage>
        <taxon>Eukaryota</taxon>
        <taxon>Metazoa</taxon>
        <taxon>Chordata</taxon>
        <taxon>Craniata</taxon>
        <taxon>Vertebrata</taxon>
        <taxon>Euteleostomi</taxon>
        <taxon>Lepidosauria</taxon>
        <taxon>Squamata</taxon>
        <taxon>Bifurcata</taxon>
        <taxon>Unidentata</taxon>
        <taxon>Episquamata</taxon>
        <taxon>Toxicofera</taxon>
        <taxon>Serpentes</taxon>
        <taxon>Colubroidea</taxon>
        <taxon>Elapidae</taxon>
        <taxon>Elapinae</taxon>
        <taxon>Naja</taxon>
    </lineage>
</organism>
<reference evidence="7" key="1">
    <citation type="submission" date="2025-08" db="UniProtKB">
        <authorList>
            <consortium name="Ensembl"/>
        </authorList>
    </citation>
    <scope>IDENTIFICATION</scope>
</reference>
<dbReference type="Proteomes" id="UP000694559">
    <property type="component" value="Unplaced"/>
</dbReference>
<keyword evidence="3 6" id="KW-1133">Transmembrane helix</keyword>
<dbReference type="GO" id="GO:0005886">
    <property type="term" value="C:plasma membrane"/>
    <property type="evidence" value="ECO:0007669"/>
    <property type="project" value="TreeGrafter"/>
</dbReference>
<dbReference type="GO" id="GO:0006898">
    <property type="term" value="P:receptor-mediated endocytosis"/>
    <property type="evidence" value="ECO:0007669"/>
    <property type="project" value="TreeGrafter"/>
</dbReference>
<reference evidence="7" key="2">
    <citation type="submission" date="2025-09" db="UniProtKB">
        <authorList>
            <consortium name="Ensembl"/>
        </authorList>
    </citation>
    <scope>IDENTIFICATION</scope>
</reference>
<dbReference type="Ensembl" id="ENSNNAT00000003125.1">
    <property type="protein sequence ID" value="ENSNNAP00000002974.1"/>
    <property type="gene ID" value="ENSNNAG00000002031.1"/>
</dbReference>
<evidence type="ECO:0000256" key="5">
    <source>
        <dbReference type="SAM" id="MobiDB-lite"/>
    </source>
</evidence>
<evidence type="ECO:0000256" key="3">
    <source>
        <dbReference type="ARBA" id="ARBA00022989"/>
    </source>
</evidence>
<dbReference type="PANTHER" id="PTHR12625">
    <property type="entry name" value="LIPOCALIN-1 INTERACTING MEMBRANE RECEPTOR LIMR"/>
    <property type="match status" value="1"/>
</dbReference>
<comment type="subcellular location">
    <subcellularLocation>
        <location evidence="1">Endomembrane system</location>
        <topology evidence="1">Multi-pass membrane protein</topology>
    </subcellularLocation>
</comment>
<sequence length="150" mass="16850">MNLGDHDLLSAREQLFHERVRECIICILLFGSLYILCYFILTYFKRHTDFTTGCGCAPSLWLCPWGQYFCCHSPSSAMNSLQCFPCGHGGGDSGILSSSSPTSPSSSSCPSPTSSRSQKALPDQRRYQLSLFILFYFIYTLTFTHTYAHT</sequence>
<dbReference type="OrthoDB" id="5596951at2759"/>
<evidence type="ECO:0000256" key="4">
    <source>
        <dbReference type="ARBA" id="ARBA00023136"/>
    </source>
</evidence>
<evidence type="ECO:0000313" key="7">
    <source>
        <dbReference type="Ensembl" id="ENSNNAP00000002974.1"/>
    </source>
</evidence>
<protein>
    <submittedName>
        <fullName evidence="7">Limb development membrane protein 1 like</fullName>
    </submittedName>
</protein>
<evidence type="ECO:0000313" key="8">
    <source>
        <dbReference type="Proteomes" id="UP000694559"/>
    </source>
</evidence>
<gene>
    <name evidence="7" type="primary">LMBR1L</name>
</gene>
<dbReference type="GO" id="GO:0004888">
    <property type="term" value="F:transmembrane signaling receptor activity"/>
    <property type="evidence" value="ECO:0007669"/>
    <property type="project" value="TreeGrafter"/>
</dbReference>
<keyword evidence="8" id="KW-1185">Reference proteome</keyword>
<feature type="region of interest" description="Disordered" evidence="5">
    <location>
        <begin position="95"/>
        <end position="121"/>
    </location>
</feature>
<feature type="transmembrane region" description="Helical" evidence="6">
    <location>
        <begin position="129"/>
        <end position="148"/>
    </location>
</feature>
<evidence type="ECO:0000256" key="2">
    <source>
        <dbReference type="ARBA" id="ARBA00022692"/>
    </source>
</evidence>
<evidence type="ECO:0000256" key="1">
    <source>
        <dbReference type="ARBA" id="ARBA00004127"/>
    </source>
</evidence>
<dbReference type="GO" id="GO:0012505">
    <property type="term" value="C:endomembrane system"/>
    <property type="evidence" value="ECO:0007669"/>
    <property type="project" value="UniProtKB-SubCell"/>
</dbReference>
<dbReference type="AlphaFoldDB" id="A0A8C6X1M6"/>
<dbReference type="PANTHER" id="PTHR12625:SF2">
    <property type="entry name" value="PROTEIN LMBR1L"/>
    <property type="match status" value="1"/>
</dbReference>